<evidence type="ECO:0000313" key="8">
    <source>
        <dbReference type="Proteomes" id="UP001140217"/>
    </source>
</evidence>
<reference evidence="7" key="1">
    <citation type="submission" date="2022-07" db="EMBL/GenBank/DDBJ databases">
        <title>Phylogenomic reconstructions and comparative analyses of Kickxellomycotina fungi.</title>
        <authorList>
            <person name="Reynolds N.K."/>
            <person name="Stajich J.E."/>
            <person name="Barry K."/>
            <person name="Grigoriev I.V."/>
            <person name="Crous P."/>
            <person name="Smith M.E."/>
        </authorList>
    </citation>
    <scope>NUCLEOTIDE SEQUENCE</scope>
    <source>
        <strain evidence="7">NBRC 105414</strain>
    </source>
</reference>
<evidence type="ECO:0000313" key="7">
    <source>
        <dbReference type="EMBL" id="KAJ2785064.1"/>
    </source>
</evidence>
<keyword evidence="3" id="KW-0812">Transmembrane</keyword>
<evidence type="ECO:0000256" key="2">
    <source>
        <dbReference type="ARBA" id="ARBA00006824"/>
    </source>
</evidence>
<dbReference type="Pfam" id="PF04117">
    <property type="entry name" value="Mpv17_PMP22"/>
    <property type="match status" value="1"/>
</dbReference>
<dbReference type="InterPro" id="IPR007248">
    <property type="entry name" value="Mpv17_PMP22"/>
</dbReference>
<evidence type="ECO:0000256" key="6">
    <source>
        <dbReference type="RuleBase" id="RU363053"/>
    </source>
</evidence>
<dbReference type="GO" id="GO:0016020">
    <property type="term" value="C:membrane"/>
    <property type="evidence" value="ECO:0007669"/>
    <property type="project" value="UniProtKB-SubCell"/>
</dbReference>
<comment type="subcellular location">
    <subcellularLocation>
        <location evidence="1">Membrane</location>
        <topology evidence="1">Multi-pass membrane protein</topology>
    </subcellularLocation>
</comment>
<sequence length="206" mass="22714">MAGVLRAWASVAEQRPLLTVAATNGALGGLGDLLAQAIESQQPAGRQQAGWDGQRTARFVAWGAVCAPVFHRWYHLISRVFPLPRRRAQVRGAFTAAVAKRVAMDQLVYAPAGIAGFYVCMALMEGRGWGAAVARLRERYWATLAANYAVWPAVQAVNFGFVPPIYRVPFGSVVSIFWNSFMSWTNVQAAQAGERRRRQALHEKQQ</sequence>
<dbReference type="AlphaFoldDB" id="A0A9W8HF45"/>
<protein>
    <submittedName>
        <fullName evidence="7">Uncharacterized protein</fullName>
    </submittedName>
</protein>
<comment type="similarity">
    <text evidence="2 6">Belongs to the peroxisomal membrane protein PXMP2/4 family.</text>
</comment>
<dbReference type="EMBL" id="JANBUL010000016">
    <property type="protein sequence ID" value="KAJ2785064.1"/>
    <property type="molecule type" value="Genomic_DNA"/>
</dbReference>
<name>A0A9W8HF45_9FUNG</name>
<dbReference type="PANTHER" id="PTHR11266:SF50">
    <property type="entry name" value="VACUOLAR MEMBRANE PROTEIN YOR292C"/>
    <property type="match status" value="1"/>
</dbReference>
<keyword evidence="5" id="KW-0472">Membrane</keyword>
<dbReference type="PANTHER" id="PTHR11266">
    <property type="entry name" value="PEROXISOMAL MEMBRANE PROTEIN 2, PXMP2 MPV17"/>
    <property type="match status" value="1"/>
</dbReference>
<keyword evidence="8" id="KW-1185">Reference proteome</keyword>
<evidence type="ECO:0000256" key="3">
    <source>
        <dbReference type="ARBA" id="ARBA00022692"/>
    </source>
</evidence>
<evidence type="ECO:0000256" key="4">
    <source>
        <dbReference type="ARBA" id="ARBA00022989"/>
    </source>
</evidence>
<accession>A0A9W8HF45</accession>
<dbReference type="OrthoDB" id="10267969at2759"/>
<keyword evidence="4" id="KW-1133">Transmembrane helix</keyword>
<dbReference type="Proteomes" id="UP001140217">
    <property type="component" value="Unassembled WGS sequence"/>
</dbReference>
<organism evidence="7 8">
    <name type="scientific">Coemansia javaensis</name>
    <dbReference type="NCBI Taxonomy" id="2761396"/>
    <lineage>
        <taxon>Eukaryota</taxon>
        <taxon>Fungi</taxon>
        <taxon>Fungi incertae sedis</taxon>
        <taxon>Zoopagomycota</taxon>
        <taxon>Kickxellomycotina</taxon>
        <taxon>Kickxellomycetes</taxon>
        <taxon>Kickxellales</taxon>
        <taxon>Kickxellaceae</taxon>
        <taxon>Coemansia</taxon>
    </lineage>
</organism>
<comment type="caution">
    <text evidence="7">The sequence shown here is derived from an EMBL/GenBank/DDBJ whole genome shotgun (WGS) entry which is preliminary data.</text>
</comment>
<evidence type="ECO:0000256" key="1">
    <source>
        <dbReference type="ARBA" id="ARBA00004141"/>
    </source>
</evidence>
<gene>
    <name evidence="7" type="ORF">H4R18_000772</name>
</gene>
<dbReference type="GO" id="GO:0005739">
    <property type="term" value="C:mitochondrion"/>
    <property type="evidence" value="ECO:0007669"/>
    <property type="project" value="TreeGrafter"/>
</dbReference>
<proteinExistence type="inferred from homology"/>
<evidence type="ECO:0000256" key="5">
    <source>
        <dbReference type="ARBA" id="ARBA00023136"/>
    </source>
</evidence>